<dbReference type="Pfam" id="PF06580">
    <property type="entry name" value="His_kinase"/>
    <property type="match status" value="1"/>
</dbReference>
<dbReference type="STRING" id="438753.AZC_1300"/>
<dbReference type="HOGENOM" id="CLU_020473_1_1_5"/>
<reference evidence="3 4" key="5">
    <citation type="journal article" date="2010" name="Appl. Environ. Microbiol.">
        <title>phrR-like gene praR of Azorhizobium caulinodans ORS571 is essential for symbiosis with Sesbania rostrata and is involved in expression of reb genes.</title>
        <authorList>
            <person name="Akiba N."/>
            <person name="Aono T."/>
            <person name="Toyazaki H."/>
            <person name="Sato S."/>
            <person name="Oyaizu H."/>
        </authorList>
    </citation>
    <scope>NUCLEOTIDE SEQUENCE [LARGE SCALE GENOMIC DNA]</scope>
    <source>
        <strain evidence="4">ATCC 43989 / DSM 5975 / JCM 20966 / LMG 6465 / NBRC 14845 / NCIMB 13405 / ORS 571</strain>
    </source>
</reference>
<dbReference type="Gene3D" id="3.30.565.10">
    <property type="entry name" value="Histidine kinase-like ATPase, C-terminal domain"/>
    <property type="match status" value="1"/>
</dbReference>
<keyword evidence="3" id="KW-0808">Transferase</keyword>
<feature type="transmembrane region" description="Helical" evidence="1">
    <location>
        <begin position="82"/>
        <end position="105"/>
    </location>
</feature>
<evidence type="ECO:0000313" key="4">
    <source>
        <dbReference type="Proteomes" id="UP000000270"/>
    </source>
</evidence>
<feature type="domain" description="Signal transduction histidine kinase internal region" evidence="2">
    <location>
        <begin position="201"/>
        <end position="280"/>
    </location>
</feature>
<dbReference type="PANTHER" id="PTHR34220">
    <property type="entry name" value="SENSOR HISTIDINE KINASE YPDA"/>
    <property type="match status" value="1"/>
</dbReference>
<keyword evidence="4" id="KW-1185">Reference proteome</keyword>
<feature type="transmembrane region" description="Helical" evidence="1">
    <location>
        <begin position="161"/>
        <end position="178"/>
    </location>
</feature>
<evidence type="ECO:0000313" key="3">
    <source>
        <dbReference type="EMBL" id="BAF87298.1"/>
    </source>
</evidence>
<reference evidence="3 4" key="4">
    <citation type="journal article" date="2009" name="Appl. Environ. Microbiol.">
        <title>Comparative genome-wide transcriptional profiling of Azorhizobium caulinodans ORS571 grown under free-living and symbiotic conditions.</title>
        <authorList>
            <person name="Tsukada S."/>
            <person name="Aono T."/>
            <person name="Akiba N."/>
            <person name="Lee KB."/>
            <person name="Liu CT."/>
            <person name="Toyazaki H."/>
            <person name="Oyaizu H."/>
        </authorList>
    </citation>
    <scope>NUCLEOTIDE SEQUENCE [LARGE SCALE GENOMIC DNA]</scope>
    <source>
        <strain evidence="4">ATCC 43989 / DSM 5975 / JCM 20966 / LMG 6465 / NBRC 14845 / NCIMB 13405 / ORS 571</strain>
    </source>
</reference>
<dbReference type="eggNOG" id="COG2972">
    <property type="taxonomic scope" value="Bacteria"/>
</dbReference>
<feature type="transmembrane region" description="Helical" evidence="1">
    <location>
        <begin position="53"/>
        <end position="76"/>
    </location>
</feature>
<evidence type="ECO:0000259" key="2">
    <source>
        <dbReference type="Pfam" id="PF06580"/>
    </source>
</evidence>
<name>A8I0V2_AZOC5</name>
<dbReference type="GO" id="GO:0016020">
    <property type="term" value="C:membrane"/>
    <property type="evidence" value="ECO:0007669"/>
    <property type="project" value="InterPro"/>
</dbReference>
<dbReference type="SUPFAM" id="SSF55874">
    <property type="entry name" value="ATPase domain of HSP90 chaperone/DNA topoisomerase II/histidine kinase"/>
    <property type="match status" value="1"/>
</dbReference>
<accession>A8I0V2</accession>
<keyword evidence="1" id="KW-0472">Membrane</keyword>
<feature type="transmembrane region" description="Helical" evidence="1">
    <location>
        <begin position="117"/>
        <end position="141"/>
    </location>
</feature>
<dbReference type="PANTHER" id="PTHR34220:SF7">
    <property type="entry name" value="SENSOR HISTIDINE KINASE YPDA"/>
    <property type="match status" value="1"/>
</dbReference>
<sequence>MARHPPCPAPANAVTSVRSCTNGVPPEWDVSIFADEVSTTQGRVRTSWYRVPVFWRVQLVVWGVFSLVDLATRSIVYQNFALALTITLIVEPLLMLVAATLRAAFGRLGFEGRLSGMALACILLLSAASAAAVVAAITLVRAPMGWNIPDWNSRQEVLTPFAYYMLVFVGWSLAYFWVKAELGGRTDRQRAAVAEAEALRAELQQLRLQLNPHFLFNALNGVAEEIPEHPTAALAMLRDLSAYLRHSFAGVDKTVVSVAAEAEALAAYLRVQEARFGPRLHAQIALDPDASGRSIVSFLLQPLVENAVKYGDRAQHLDLRVLIRAEGADLRVRIQNSGTLAEPAQASLTRTGIGLENVRRRLALHYPGRHSFSLHQEKTGPQAPDCTHGDVVVAELLLEGEPCSGS</sequence>
<keyword evidence="1" id="KW-0812">Transmembrane</keyword>
<dbReference type="GO" id="GO:0000155">
    <property type="term" value="F:phosphorelay sensor kinase activity"/>
    <property type="evidence" value="ECO:0007669"/>
    <property type="project" value="InterPro"/>
</dbReference>
<dbReference type="InterPro" id="IPR036890">
    <property type="entry name" value="HATPase_C_sf"/>
</dbReference>
<reference evidence="3 4" key="3">
    <citation type="journal article" date="2008" name="BMC Genomics">
        <title>The genome of the versatile nitrogen fixer Azorhizobium caulinodans ORS571.</title>
        <authorList>
            <person name="Lee KB."/>
            <person name="Backer P.D."/>
            <person name="Aono T."/>
            <person name="Liu CT."/>
            <person name="Suzuki S."/>
            <person name="Suzuki T."/>
            <person name="Kaneko T."/>
            <person name="Yamada M."/>
            <person name="Tabata S."/>
            <person name="Kupfer D.M."/>
            <person name="Najar F.Z."/>
            <person name="Wiley G.B."/>
            <person name="Roe B."/>
            <person name="Binnewies T.T."/>
            <person name="Ussery D.W."/>
            <person name="D'Haeze W."/>
            <person name="Herder J.D."/>
            <person name="Gevers D."/>
            <person name="Vereecke D."/>
            <person name="Holsters M."/>
            <person name="Oyaizu H."/>
        </authorList>
    </citation>
    <scope>NUCLEOTIDE SEQUENCE [LARGE SCALE GENOMIC DNA]</scope>
    <source>
        <strain evidence="4">ATCC 43989 / DSM 5975 / JCM 20966 / LMG 6465 / NBRC 14845 / NCIMB 13405 / ORS 571</strain>
    </source>
</reference>
<reference evidence="3 4" key="6">
    <citation type="journal article" date="2011" name="Appl. Environ. Microbiol.">
        <title>Involvement of the azorhizobial chromosome partition gene (parA) in the onset of bacteroid differentiation during Sesbania rostrata stem nodule development.</title>
        <authorList>
            <person name="Liu CT."/>
            <person name="Lee KB."/>
            <person name="Wang YS."/>
            <person name="Peng MH."/>
            <person name="Lee KT."/>
            <person name="Suzuki S."/>
            <person name="Suzuki T."/>
            <person name="Oyaizu H."/>
        </authorList>
    </citation>
    <scope>NUCLEOTIDE SEQUENCE [LARGE SCALE GENOMIC DNA]</scope>
    <source>
        <strain evidence="4">ATCC 43989 / DSM 5975 / JCM 20966 / LMG 6465 / NBRC 14845 / NCIMB 13405 / ORS 571</strain>
    </source>
</reference>
<dbReference type="AlphaFoldDB" id="A8I0V2"/>
<reference evidence="4" key="2">
    <citation type="submission" date="2007-04" db="EMBL/GenBank/DDBJ databases">
        <title>Complete genome sequence of the nitrogen-fixing bacterium Azorhizobium caulinodans ORS571.</title>
        <authorList>
            <person name="Lee K.B."/>
            <person name="Backer P.D."/>
            <person name="Aono T."/>
            <person name="Liu C.T."/>
            <person name="Suzuki S."/>
            <person name="Suzuki T."/>
            <person name="Kaneko T."/>
            <person name="Yamada M."/>
            <person name="Tabata S."/>
            <person name="Kupfer D.M."/>
            <person name="Najar F.Z."/>
            <person name="Wiley G.B."/>
            <person name="Roe B."/>
            <person name="Binnewies T."/>
            <person name="Ussery D."/>
            <person name="Vereecke D."/>
            <person name="Gevers D."/>
            <person name="Holsters M."/>
            <person name="Oyaizu H."/>
        </authorList>
    </citation>
    <scope>NUCLEOTIDE SEQUENCE [LARGE SCALE GENOMIC DNA]</scope>
    <source>
        <strain evidence="4">ATCC 43989 / DSM 5975 / JCM 20966 / LMG 6465 / NBRC 14845 / NCIMB 13405 / ORS 571</strain>
    </source>
</reference>
<dbReference type="EMBL" id="AP009384">
    <property type="protein sequence ID" value="BAF87298.1"/>
    <property type="molecule type" value="Genomic_DNA"/>
</dbReference>
<gene>
    <name evidence="3" type="ordered locus">AZC_1300</name>
</gene>
<dbReference type="Proteomes" id="UP000000270">
    <property type="component" value="Chromosome"/>
</dbReference>
<protein>
    <submittedName>
        <fullName evidence="3">Putative two-component sensor histidine kinase</fullName>
    </submittedName>
</protein>
<organism evidence="3 4">
    <name type="scientific">Azorhizobium caulinodans (strain ATCC 43989 / DSM 5975 / JCM 20966 / LMG 6465 / NBRC 14845 / NCIMB 13405 / ORS 571)</name>
    <dbReference type="NCBI Taxonomy" id="438753"/>
    <lineage>
        <taxon>Bacteria</taxon>
        <taxon>Pseudomonadati</taxon>
        <taxon>Pseudomonadota</taxon>
        <taxon>Alphaproteobacteria</taxon>
        <taxon>Hyphomicrobiales</taxon>
        <taxon>Xanthobacteraceae</taxon>
        <taxon>Azorhizobium</taxon>
    </lineage>
</organism>
<proteinExistence type="predicted"/>
<evidence type="ECO:0000256" key="1">
    <source>
        <dbReference type="SAM" id="Phobius"/>
    </source>
</evidence>
<dbReference type="KEGG" id="azc:AZC_1300"/>
<keyword evidence="1" id="KW-1133">Transmembrane helix</keyword>
<keyword evidence="3" id="KW-0418">Kinase</keyword>
<reference evidence="3 4" key="1">
    <citation type="journal article" date="2007" name="Appl. Environ. Microbiol.">
        <title>Rhizobial factors required for stem nodule maturation and maintenance in Sesbania rostrata-Azorhizobium caulinodans ORS571 symbiosis.</title>
        <authorList>
            <person name="Suzuki S."/>
            <person name="Aono T."/>
            <person name="Lee KB."/>
            <person name="Suzuki T."/>
            <person name="Liu CT."/>
            <person name="Miwa H."/>
            <person name="Wakao S."/>
            <person name="Iki T."/>
            <person name="Oyaizu H."/>
        </authorList>
    </citation>
    <scope>NUCLEOTIDE SEQUENCE [LARGE SCALE GENOMIC DNA]</scope>
    <source>
        <strain evidence="4">ATCC 43989 / DSM 5975 / JCM 20966 / LMG 6465 / NBRC 14845 / NCIMB 13405 / ORS 571</strain>
    </source>
</reference>
<dbReference type="InterPro" id="IPR010559">
    <property type="entry name" value="Sig_transdc_His_kin_internal"/>
</dbReference>
<dbReference type="InterPro" id="IPR050640">
    <property type="entry name" value="Bact_2-comp_sensor_kinase"/>
</dbReference>